<feature type="domain" description="Outer membrane protein beta-barrel" evidence="2">
    <location>
        <begin position="20"/>
        <end position="167"/>
    </location>
</feature>
<evidence type="ECO:0000259" key="2">
    <source>
        <dbReference type="Pfam" id="PF13568"/>
    </source>
</evidence>
<feature type="signal peptide" evidence="1">
    <location>
        <begin position="1"/>
        <end position="20"/>
    </location>
</feature>
<keyword evidence="1" id="KW-0732">Signal</keyword>
<sequence length="206" mass="22290">MKKILLTVAIASGALFTAKAQDVSFGVKGGLNIAKLTNVDHSKVRPSVYIGGLVNIAFNEYLSIQPELLYSGQGDKYDVNNVTVTDKVNYINLPVMMQYRIVPEFYLEAGGQLGLLVASKTKMGNVTLDVKDQTSSADFGLGFGVGYQFPIGLGIGARYMFGLTNTYKDNSGTFNGTNAKNSVAQIGVFYNFGKAFSHKPAKKHHK</sequence>
<dbReference type="Pfam" id="PF13568">
    <property type="entry name" value="OMP_b-brl_2"/>
    <property type="match status" value="1"/>
</dbReference>
<name>A0A6N8J7Q5_9BACT</name>
<dbReference type="EMBL" id="WRXO01000002">
    <property type="protein sequence ID" value="MVT41250.1"/>
    <property type="molecule type" value="Genomic_DNA"/>
</dbReference>
<dbReference type="OrthoDB" id="947434at2"/>
<evidence type="ECO:0000313" key="3">
    <source>
        <dbReference type="EMBL" id="MVT41250.1"/>
    </source>
</evidence>
<dbReference type="Gene3D" id="2.40.160.20">
    <property type="match status" value="1"/>
</dbReference>
<protein>
    <submittedName>
        <fullName evidence="3">Outer membrane beta-barrel protein</fullName>
    </submittedName>
</protein>
<reference evidence="3 4" key="1">
    <citation type="submission" date="2019-12" db="EMBL/GenBank/DDBJ databases">
        <title>The draft genomic sequence of strain Chitinophaga oryziterrae JCM 16595.</title>
        <authorList>
            <person name="Zhang X."/>
        </authorList>
    </citation>
    <scope>NUCLEOTIDE SEQUENCE [LARGE SCALE GENOMIC DNA]</scope>
    <source>
        <strain evidence="3 4">JCM 16595</strain>
    </source>
</reference>
<evidence type="ECO:0000313" key="4">
    <source>
        <dbReference type="Proteomes" id="UP000468388"/>
    </source>
</evidence>
<gene>
    <name evidence="3" type="ORF">GO495_11705</name>
</gene>
<dbReference type="InterPro" id="IPR011250">
    <property type="entry name" value="OMP/PagP_B-barrel"/>
</dbReference>
<dbReference type="RefSeq" id="WP_157299858.1">
    <property type="nucleotide sequence ID" value="NZ_BAAAZB010000007.1"/>
</dbReference>
<accession>A0A6N8J7Q5</accession>
<dbReference type="SUPFAM" id="SSF56925">
    <property type="entry name" value="OMPA-like"/>
    <property type="match status" value="1"/>
</dbReference>
<dbReference type="AlphaFoldDB" id="A0A6N8J7Q5"/>
<feature type="chain" id="PRO_5026805398" evidence="1">
    <location>
        <begin position="21"/>
        <end position="206"/>
    </location>
</feature>
<comment type="caution">
    <text evidence="3">The sequence shown here is derived from an EMBL/GenBank/DDBJ whole genome shotgun (WGS) entry which is preliminary data.</text>
</comment>
<keyword evidence="4" id="KW-1185">Reference proteome</keyword>
<organism evidence="3 4">
    <name type="scientific">Chitinophaga oryziterrae</name>
    <dbReference type="NCBI Taxonomy" id="1031224"/>
    <lineage>
        <taxon>Bacteria</taxon>
        <taxon>Pseudomonadati</taxon>
        <taxon>Bacteroidota</taxon>
        <taxon>Chitinophagia</taxon>
        <taxon>Chitinophagales</taxon>
        <taxon>Chitinophagaceae</taxon>
        <taxon>Chitinophaga</taxon>
    </lineage>
</organism>
<evidence type="ECO:0000256" key="1">
    <source>
        <dbReference type="SAM" id="SignalP"/>
    </source>
</evidence>
<proteinExistence type="predicted"/>
<dbReference type="InterPro" id="IPR025665">
    <property type="entry name" value="Beta-barrel_OMP_2"/>
</dbReference>
<dbReference type="Proteomes" id="UP000468388">
    <property type="component" value="Unassembled WGS sequence"/>
</dbReference>